<reference evidence="2 3" key="1">
    <citation type="submission" date="2018-02" db="EMBL/GenBank/DDBJ databases">
        <title>Insights into the biology of acidophilic members of the Acidiferrobacteraceae family derived from comparative genomic analyses.</title>
        <authorList>
            <person name="Issotta F."/>
            <person name="Thyssen C."/>
            <person name="Mena C."/>
            <person name="Moya A."/>
            <person name="Bellenberg S."/>
            <person name="Sproer C."/>
            <person name="Covarrubias P.C."/>
            <person name="Sand W."/>
            <person name="Quatrini R."/>
            <person name="Vera M."/>
        </authorList>
    </citation>
    <scope>NUCLEOTIDE SEQUENCE [LARGE SCALE GENOMIC DNA]</scope>
    <source>
        <strain evidence="3">m-1</strain>
    </source>
</reference>
<evidence type="ECO:0000313" key="2">
    <source>
        <dbReference type="EMBL" id="RCN58514.1"/>
    </source>
</evidence>
<dbReference type="OrthoDB" id="517121at2"/>
<proteinExistence type="predicted"/>
<feature type="chain" id="PRO_5016636378" description="Outer membrane protein beta-barrel domain-containing protein" evidence="1">
    <location>
        <begin position="22"/>
        <end position="217"/>
    </location>
</feature>
<keyword evidence="1" id="KW-0732">Signal</keyword>
<evidence type="ECO:0000313" key="3">
    <source>
        <dbReference type="Proteomes" id="UP000253250"/>
    </source>
</evidence>
<dbReference type="RefSeq" id="WP_114282191.1">
    <property type="nucleotide sequence ID" value="NZ_PSYR01000001.1"/>
</dbReference>
<evidence type="ECO:0000256" key="1">
    <source>
        <dbReference type="SAM" id="SignalP"/>
    </source>
</evidence>
<dbReference type="EMBL" id="PSYR01000001">
    <property type="protein sequence ID" value="RCN58514.1"/>
    <property type="molecule type" value="Genomic_DNA"/>
</dbReference>
<dbReference type="Gene3D" id="2.40.160.170">
    <property type="match status" value="1"/>
</dbReference>
<sequence length="217" mass="22714">MIRRFALGGLLIAALCVPAWAGVGLSAGAGTLGLGLTLSAPIVPGWVDARLLVNGGRITRHETTDGLRYKGRAHFRNAALLADLYPFGGIFRVTGGVYYDDNRVDLTGTPVNGIYTVNGYTVPAAAVGPVTGRITYARFAPYLGLGVGNGARPGAGFTYGVDLGVMWDRPTTTLNAPGAAYDPALAAEIASVRAQIENQANRLKAYPVISVSLGYRF</sequence>
<gene>
    <name evidence="2" type="ORF">C4900_01590</name>
</gene>
<dbReference type="AlphaFoldDB" id="A0A368HGI3"/>
<feature type="signal peptide" evidence="1">
    <location>
        <begin position="1"/>
        <end position="21"/>
    </location>
</feature>
<organism evidence="2 3">
    <name type="scientific">Acidiferrobacter thiooxydans</name>
    <dbReference type="NCBI Taxonomy" id="163359"/>
    <lineage>
        <taxon>Bacteria</taxon>
        <taxon>Pseudomonadati</taxon>
        <taxon>Pseudomonadota</taxon>
        <taxon>Gammaproteobacteria</taxon>
        <taxon>Acidiferrobacterales</taxon>
        <taxon>Acidiferrobacteraceae</taxon>
        <taxon>Acidiferrobacter</taxon>
    </lineage>
</organism>
<name>A0A368HGI3_9GAMM</name>
<protein>
    <recommendedName>
        <fullName evidence="4">Outer membrane protein beta-barrel domain-containing protein</fullName>
    </recommendedName>
</protein>
<keyword evidence="3" id="KW-1185">Reference proteome</keyword>
<dbReference type="Proteomes" id="UP000253250">
    <property type="component" value="Unassembled WGS sequence"/>
</dbReference>
<evidence type="ECO:0008006" key="4">
    <source>
        <dbReference type="Google" id="ProtNLM"/>
    </source>
</evidence>
<comment type="caution">
    <text evidence="2">The sequence shown here is derived from an EMBL/GenBank/DDBJ whole genome shotgun (WGS) entry which is preliminary data.</text>
</comment>
<accession>A0A368HGI3</accession>